<comment type="caution">
    <text evidence="1">The sequence shown here is derived from an EMBL/GenBank/DDBJ whole genome shotgun (WGS) entry which is preliminary data.</text>
</comment>
<name>A0A2A2L912_9BILA</name>
<dbReference type="STRING" id="2018661.A0A2A2L912"/>
<dbReference type="PANTHER" id="PTHR40288">
    <property type="entry name" value="PROTEIN CBG16535-RELATED"/>
    <property type="match status" value="1"/>
</dbReference>
<dbReference type="AlphaFoldDB" id="A0A2A2L912"/>
<protein>
    <submittedName>
        <fullName evidence="1">Uncharacterized protein</fullName>
    </submittedName>
</protein>
<dbReference type="PANTHER" id="PTHR40288:SF2">
    <property type="entry name" value="G PROTEIN-COUPLED RECEPTOR-RELATED"/>
    <property type="match status" value="1"/>
</dbReference>
<gene>
    <name evidence="1" type="ORF">WR25_08216</name>
</gene>
<accession>A0A2A2L912</accession>
<organism evidence="1 2">
    <name type="scientific">Diploscapter pachys</name>
    <dbReference type="NCBI Taxonomy" id="2018661"/>
    <lineage>
        <taxon>Eukaryota</taxon>
        <taxon>Metazoa</taxon>
        <taxon>Ecdysozoa</taxon>
        <taxon>Nematoda</taxon>
        <taxon>Chromadorea</taxon>
        <taxon>Rhabditida</taxon>
        <taxon>Rhabditina</taxon>
        <taxon>Rhabditomorpha</taxon>
        <taxon>Rhabditoidea</taxon>
        <taxon>Rhabditidae</taxon>
        <taxon>Diploscapter</taxon>
    </lineage>
</organism>
<reference evidence="1 2" key="1">
    <citation type="journal article" date="2017" name="Curr. Biol.">
        <title>Genome architecture and evolution of a unichromosomal asexual nematode.</title>
        <authorList>
            <person name="Fradin H."/>
            <person name="Zegar C."/>
            <person name="Gutwein M."/>
            <person name="Lucas J."/>
            <person name="Kovtun M."/>
            <person name="Corcoran D."/>
            <person name="Baugh L.R."/>
            <person name="Kiontke K."/>
            <person name="Gunsalus K."/>
            <person name="Fitch D.H."/>
            <person name="Piano F."/>
        </authorList>
    </citation>
    <scope>NUCLEOTIDE SEQUENCE [LARGE SCALE GENOMIC DNA]</scope>
    <source>
        <strain evidence="1">PF1309</strain>
    </source>
</reference>
<proteinExistence type="predicted"/>
<evidence type="ECO:0000313" key="1">
    <source>
        <dbReference type="EMBL" id="PAV82537.1"/>
    </source>
</evidence>
<dbReference type="EMBL" id="LIAE01007041">
    <property type="protein sequence ID" value="PAV82537.1"/>
    <property type="molecule type" value="Genomic_DNA"/>
</dbReference>
<dbReference type="Proteomes" id="UP000218231">
    <property type="component" value="Unassembled WGS sequence"/>
</dbReference>
<sequence>MCFSGILDRSLVPSRDSSSLSKEKTLPSSHPRLLFPRRIRPKNAPCDSQMRLVRVEEQCTNVFGRRFLNSQICVCISLLQIIVCIYALAQHISSYTNYHEILHCDFINATTLIEKVDAVIFDIGLFHSLWGIRGCIAEYLDGGFFRFIWCVSHASSLISSVPVAYIRHPRPTYLWPLLIQANLLTIQKIDNSHMAV</sequence>
<keyword evidence="2" id="KW-1185">Reference proteome</keyword>
<evidence type="ECO:0000313" key="2">
    <source>
        <dbReference type="Proteomes" id="UP000218231"/>
    </source>
</evidence>
<dbReference type="OrthoDB" id="5820373at2759"/>